<evidence type="ECO:0008006" key="4">
    <source>
        <dbReference type="Google" id="ProtNLM"/>
    </source>
</evidence>
<dbReference type="Gene3D" id="3.40.50.1820">
    <property type="entry name" value="alpha/beta hydrolase"/>
    <property type="match status" value="1"/>
</dbReference>
<feature type="non-terminal residue" evidence="2">
    <location>
        <position position="287"/>
    </location>
</feature>
<proteinExistence type="predicted"/>
<accession>A0A433QSX0</accession>
<feature type="chain" id="PRO_5019161300" description="Phospholipase/carboxylesterase/thioesterase domain-containing protein" evidence="1">
    <location>
        <begin position="17"/>
        <end position="287"/>
    </location>
</feature>
<evidence type="ECO:0000256" key="1">
    <source>
        <dbReference type="SAM" id="SignalP"/>
    </source>
</evidence>
<dbReference type="Proteomes" id="UP000274822">
    <property type="component" value="Unassembled WGS sequence"/>
</dbReference>
<sequence>MIIQSLLIYLFASSSSTPKCVSLCGEFEVLCPEMPTTDFDADITQQENAIATFKPDCVIGSSYGGNIAITMLHRGTWRGPTILLAAAFVKNGLDDPEIWLPKDVPITLIHGTRDNVVDIRGSRLLATKGTLGLVRLIEVNDVHKLPTLVGSDIFFNAIKEVVAAGQTSMGHSEGAKAVNILGPGIYVIIEYSGLSDIVKFADGRKLNTFETTSNDPLVSFKKDSNVTHMWFPISVAAAKTSCQKIRDSRRRIRFMKSHMSSGGSGRSPAAKLHPTFTHEIGYCLDPW</sequence>
<dbReference type="EMBL" id="RBNJ01001680">
    <property type="protein sequence ID" value="RUS32880.1"/>
    <property type="molecule type" value="Genomic_DNA"/>
</dbReference>
<protein>
    <recommendedName>
        <fullName evidence="4">Phospholipase/carboxylesterase/thioesterase domain-containing protein</fullName>
    </recommendedName>
</protein>
<evidence type="ECO:0000313" key="2">
    <source>
        <dbReference type="EMBL" id="RUS32880.1"/>
    </source>
</evidence>
<dbReference type="InterPro" id="IPR029058">
    <property type="entry name" value="AB_hydrolase_fold"/>
</dbReference>
<name>A0A433QSX0_9FUNG</name>
<keyword evidence="1" id="KW-0732">Signal</keyword>
<keyword evidence="3" id="KW-1185">Reference proteome</keyword>
<gene>
    <name evidence="2" type="ORF">BC938DRAFT_473941</name>
</gene>
<reference evidence="2 3" key="1">
    <citation type="journal article" date="2018" name="New Phytol.">
        <title>Phylogenomics of Endogonaceae and evolution of mycorrhizas within Mucoromycota.</title>
        <authorList>
            <person name="Chang Y."/>
            <person name="Desiro A."/>
            <person name="Na H."/>
            <person name="Sandor L."/>
            <person name="Lipzen A."/>
            <person name="Clum A."/>
            <person name="Barry K."/>
            <person name="Grigoriev I.V."/>
            <person name="Martin F.M."/>
            <person name="Stajich J.E."/>
            <person name="Smith M.E."/>
            <person name="Bonito G."/>
            <person name="Spatafora J.W."/>
        </authorList>
    </citation>
    <scope>NUCLEOTIDE SEQUENCE [LARGE SCALE GENOMIC DNA]</scope>
    <source>
        <strain evidence="2 3">AD002</strain>
    </source>
</reference>
<dbReference type="AlphaFoldDB" id="A0A433QSX0"/>
<dbReference type="SUPFAM" id="SSF53474">
    <property type="entry name" value="alpha/beta-Hydrolases"/>
    <property type="match status" value="1"/>
</dbReference>
<organism evidence="2 3">
    <name type="scientific">Jimgerdemannia flammicorona</name>
    <dbReference type="NCBI Taxonomy" id="994334"/>
    <lineage>
        <taxon>Eukaryota</taxon>
        <taxon>Fungi</taxon>
        <taxon>Fungi incertae sedis</taxon>
        <taxon>Mucoromycota</taxon>
        <taxon>Mucoromycotina</taxon>
        <taxon>Endogonomycetes</taxon>
        <taxon>Endogonales</taxon>
        <taxon>Endogonaceae</taxon>
        <taxon>Jimgerdemannia</taxon>
    </lineage>
</organism>
<comment type="caution">
    <text evidence="2">The sequence shown here is derived from an EMBL/GenBank/DDBJ whole genome shotgun (WGS) entry which is preliminary data.</text>
</comment>
<feature type="signal peptide" evidence="1">
    <location>
        <begin position="1"/>
        <end position="16"/>
    </location>
</feature>
<evidence type="ECO:0000313" key="3">
    <source>
        <dbReference type="Proteomes" id="UP000274822"/>
    </source>
</evidence>